<dbReference type="HOGENOM" id="CLU_024853_2_1_9"/>
<dbReference type="HAMAP" id="MF_01965">
    <property type="entry name" value="NADHX_dehydratase"/>
    <property type="match status" value="1"/>
</dbReference>
<keyword evidence="3 6" id="KW-0521">NADP</keyword>
<keyword evidence="9" id="KW-1185">Reference proteome</keyword>
<feature type="binding site" evidence="6">
    <location>
        <position position="172"/>
    </location>
    <ligand>
        <name>(6S)-NADPHX</name>
        <dbReference type="ChEBI" id="CHEBI:64076"/>
    </ligand>
</feature>
<comment type="catalytic activity">
    <reaction evidence="6">
        <text>(6S)-NADHX + ADP = AMP + phosphate + NADH + H(+)</text>
        <dbReference type="Rhea" id="RHEA:32223"/>
        <dbReference type="ChEBI" id="CHEBI:15378"/>
        <dbReference type="ChEBI" id="CHEBI:43474"/>
        <dbReference type="ChEBI" id="CHEBI:57945"/>
        <dbReference type="ChEBI" id="CHEBI:64074"/>
        <dbReference type="ChEBI" id="CHEBI:456215"/>
        <dbReference type="ChEBI" id="CHEBI:456216"/>
        <dbReference type="EC" id="4.2.1.136"/>
    </reaction>
</comment>
<dbReference type="GO" id="GO:0005524">
    <property type="term" value="F:ATP binding"/>
    <property type="evidence" value="ECO:0007669"/>
    <property type="project" value="UniProtKB-KW"/>
</dbReference>
<proteinExistence type="inferred from homology"/>
<evidence type="ECO:0000256" key="6">
    <source>
        <dbReference type="HAMAP-Rule" id="MF_01965"/>
    </source>
</evidence>
<evidence type="ECO:0000256" key="5">
    <source>
        <dbReference type="ARBA" id="ARBA00023239"/>
    </source>
</evidence>
<evidence type="ECO:0000313" key="8">
    <source>
        <dbReference type="EMBL" id="EKU92974.1"/>
    </source>
</evidence>
<dbReference type="GO" id="GO:0052856">
    <property type="term" value="F:NAD(P)HX epimerase activity"/>
    <property type="evidence" value="ECO:0007669"/>
    <property type="project" value="TreeGrafter"/>
</dbReference>
<evidence type="ECO:0000259" key="7">
    <source>
        <dbReference type="PROSITE" id="PS51383"/>
    </source>
</evidence>
<dbReference type="Pfam" id="PF01256">
    <property type="entry name" value="Carb_kinase"/>
    <property type="match status" value="1"/>
</dbReference>
<dbReference type="Proteomes" id="UP000009875">
    <property type="component" value="Unassembled WGS sequence"/>
</dbReference>
<dbReference type="InterPro" id="IPR017953">
    <property type="entry name" value="Carbohydrate_kinase_pred_CS"/>
</dbReference>
<protein>
    <recommendedName>
        <fullName evidence="6">ADP-dependent (S)-NAD(P)H-hydrate dehydratase</fullName>
        <ecNumber evidence="6">4.2.1.136</ecNumber>
    </recommendedName>
    <alternativeName>
        <fullName evidence="6">ADP-dependent NAD(P)HX dehydratase</fullName>
    </alternativeName>
</protein>
<dbReference type="InterPro" id="IPR000631">
    <property type="entry name" value="CARKD"/>
</dbReference>
<dbReference type="EC" id="4.2.1.136" evidence="6"/>
<organism evidence="8 9">
    <name type="scientific">Alloiococcus otitis ATCC 51267</name>
    <dbReference type="NCBI Taxonomy" id="883081"/>
    <lineage>
        <taxon>Bacteria</taxon>
        <taxon>Bacillati</taxon>
        <taxon>Bacillota</taxon>
        <taxon>Bacilli</taxon>
        <taxon>Lactobacillales</taxon>
        <taxon>Carnobacteriaceae</taxon>
        <taxon>Alloiococcus</taxon>
    </lineage>
</organism>
<dbReference type="Gene3D" id="3.40.1190.20">
    <property type="match status" value="1"/>
</dbReference>
<dbReference type="PATRIC" id="fig|883081.3.peg.1457"/>
<dbReference type="PANTHER" id="PTHR12592:SF0">
    <property type="entry name" value="ATP-DEPENDENT (S)-NAD(P)H-HYDRATE DEHYDRATASE"/>
    <property type="match status" value="1"/>
</dbReference>
<keyword evidence="4 6" id="KW-0520">NAD</keyword>
<comment type="catalytic activity">
    <reaction evidence="6">
        <text>(6S)-NADPHX + ADP = AMP + phosphate + NADPH + H(+)</text>
        <dbReference type="Rhea" id="RHEA:32235"/>
        <dbReference type="ChEBI" id="CHEBI:15378"/>
        <dbReference type="ChEBI" id="CHEBI:43474"/>
        <dbReference type="ChEBI" id="CHEBI:57783"/>
        <dbReference type="ChEBI" id="CHEBI:64076"/>
        <dbReference type="ChEBI" id="CHEBI:456215"/>
        <dbReference type="ChEBI" id="CHEBI:456216"/>
        <dbReference type="EC" id="4.2.1.136"/>
    </reaction>
</comment>
<reference evidence="8 9" key="1">
    <citation type="submission" date="2012-09" db="EMBL/GenBank/DDBJ databases">
        <title>The Genome Sequence of Alloiococcus otitis ATCC 51267.</title>
        <authorList>
            <consortium name="The Broad Institute Genome Sequencing Platform"/>
            <person name="Earl A."/>
            <person name="Ward D."/>
            <person name="Feldgarden M."/>
            <person name="Gevers D."/>
            <person name="Huys G."/>
            <person name="Walker B."/>
            <person name="Young S.K."/>
            <person name="Zeng Q."/>
            <person name="Gargeya S."/>
            <person name="Fitzgerald M."/>
            <person name="Haas B."/>
            <person name="Abouelleil A."/>
            <person name="Alvarado L."/>
            <person name="Arachchi H.M."/>
            <person name="Berlin A.M."/>
            <person name="Chapman S.B."/>
            <person name="Goldberg J."/>
            <person name="Griggs A."/>
            <person name="Gujja S."/>
            <person name="Hansen M."/>
            <person name="Howarth C."/>
            <person name="Imamovic A."/>
            <person name="Larimer J."/>
            <person name="McCowen C."/>
            <person name="Montmayeur A."/>
            <person name="Murphy C."/>
            <person name="Neiman D."/>
            <person name="Pearson M."/>
            <person name="Priest M."/>
            <person name="Roberts A."/>
            <person name="Saif S."/>
            <person name="Shea T."/>
            <person name="Sisk P."/>
            <person name="Sykes S."/>
            <person name="Wortman J."/>
            <person name="Nusbaum C."/>
            <person name="Birren B."/>
        </authorList>
    </citation>
    <scope>NUCLEOTIDE SEQUENCE [LARGE SCALE GENOMIC DNA]</scope>
    <source>
        <strain evidence="8 9">ATCC 51267</strain>
    </source>
</reference>
<dbReference type="PROSITE" id="PS01050">
    <property type="entry name" value="YJEF_C_2"/>
    <property type="match status" value="1"/>
</dbReference>
<gene>
    <name evidence="6" type="primary">nnrD</name>
    <name evidence="8" type="ORF">HMPREF9698_01280</name>
</gene>
<dbReference type="InterPro" id="IPR029056">
    <property type="entry name" value="Ribokinase-like"/>
</dbReference>
<comment type="function">
    <text evidence="6">Catalyzes the dehydration of the S-form of NAD(P)HX at the expense of ADP, which is converted to AMP. Together with NAD(P)HX epimerase, which catalyzes the epimerization of the S- and R-forms, the enzyme allows the repair of both epimers of NAD(P)HX, a damaged form of NAD(P)H that is a result of enzymatic or heat-dependent hydration.</text>
</comment>
<dbReference type="GO" id="GO:0046496">
    <property type="term" value="P:nicotinamide nucleotide metabolic process"/>
    <property type="evidence" value="ECO:0007669"/>
    <property type="project" value="UniProtKB-UniRule"/>
</dbReference>
<evidence type="ECO:0000313" key="9">
    <source>
        <dbReference type="Proteomes" id="UP000009875"/>
    </source>
</evidence>
<dbReference type="PANTHER" id="PTHR12592">
    <property type="entry name" value="ATP-DEPENDENT (S)-NAD(P)H-HYDRATE DEHYDRATASE FAMILY MEMBER"/>
    <property type="match status" value="1"/>
</dbReference>
<comment type="subunit">
    <text evidence="6">Homotetramer.</text>
</comment>
<evidence type="ECO:0000256" key="3">
    <source>
        <dbReference type="ARBA" id="ARBA00022857"/>
    </source>
</evidence>
<evidence type="ECO:0000256" key="4">
    <source>
        <dbReference type="ARBA" id="ARBA00023027"/>
    </source>
</evidence>
<accession>K9E740</accession>
<dbReference type="STRING" id="883081.HMPREF9698_01280"/>
<dbReference type="EMBL" id="AGXA01000029">
    <property type="protein sequence ID" value="EKU92974.1"/>
    <property type="molecule type" value="Genomic_DNA"/>
</dbReference>
<feature type="binding site" evidence="6">
    <location>
        <position position="234"/>
    </location>
    <ligand>
        <name>AMP</name>
        <dbReference type="ChEBI" id="CHEBI:456215"/>
    </ligand>
</feature>
<comment type="similarity">
    <text evidence="6">Belongs to the NnrD/CARKD family.</text>
</comment>
<feature type="binding site" evidence="6">
    <location>
        <begin position="206"/>
        <end position="210"/>
    </location>
    <ligand>
        <name>AMP</name>
        <dbReference type="ChEBI" id="CHEBI:456215"/>
    </ligand>
</feature>
<dbReference type="OrthoDB" id="9806925at2"/>
<dbReference type="CDD" id="cd01171">
    <property type="entry name" value="YXKO-related"/>
    <property type="match status" value="1"/>
</dbReference>
<dbReference type="RefSeq" id="WP_003778912.1">
    <property type="nucleotide sequence ID" value="NZ_JH992961.1"/>
</dbReference>
<keyword evidence="5 6" id="KW-0456">Lyase</keyword>
<dbReference type="GO" id="GO:0052855">
    <property type="term" value="F:ADP-dependent NAD(P)H-hydrate dehydratase activity"/>
    <property type="evidence" value="ECO:0007669"/>
    <property type="project" value="UniProtKB-UniRule"/>
</dbReference>
<comment type="cofactor">
    <cofactor evidence="6">
        <name>Mg(2+)</name>
        <dbReference type="ChEBI" id="CHEBI:18420"/>
    </cofactor>
</comment>
<sequence length="303" mass="32864">MTNNNAQSNPQQEDQANPFIPISKEMVASNIPVRPNDSYKGDYGRVLCIGGRAEMAGAISLAASAALYSGAGLVTVATDPKNFQTVHQTALEVMCLDWTDKDQVRQKLQASDTILIGPGLGRNQHAQDLLDLVLSHTNDQQNLVIDADGLYLLSQYDVSQIKLPEKTILTPHPGEWKNLTGLDLASSSWQESSDWQKKIGALLVLKQSRTQVYTNDQVYQNTAGNPAMAVGGMGDTLAGIITGLLGQYPDFETACLTGVFIHSYIADQLATRSYLVLPSSIIPEIPACMKAFVQVKQGQDQVE</sequence>
<feature type="binding site" evidence="6">
    <location>
        <position position="235"/>
    </location>
    <ligand>
        <name>(6S)-NADPHX</name>
        <dbReference type="ChEBI" id="CHEBI:64076"/>
    </ligand>
</feature>
<dbReference type="eggNOG" id="COG0063">
    <property type="taxonomic scope" value="Bacteria"/>
</dbReference>
<name>K9E740_9LACT</name>
<dbReference type="GO" id="GO:0110051">
    <property type="term" value="P:metabolite repair"/>
    <property type="evidence" value="ECO:0007669"/>
    <property type="project" value="TreeGrafter"/>
</dbReference>
<dbReference type="PROSITE" id="PS51383">
    <property type="entry name" value="YJEF_C_3"/>
    <property type="match status" value="1"/>
</dbReference>
<feature type="binding site" evidence="6">
    <location>
        <position position="58"/>
    </location>
    <ligand>
        <name>(6S)-NADPHX</name>
        <dbReference type="ChEBI" id="CHEBI:64076"/>
    </ligand>
</feature>
<evidence type="ECO:0000256" key="2">
    <source>
        <dbReference type="ARBA" id="ARBA00022840"/>
    </source>
</evidence>
<feature type="domain" description="YjeF C-terminal" evidence="7">
    <location>
        <begin position="23"/>
        <end position="292"/>
    </location>
</feature>
<evidence type="ECO:0000256" key="1">
    <source>
        <dbReference type="ARBA" id="ARBA00022741"/>
    </source>
</evidence>
<comment type="caution">
    <text evidence="8">The sequence shown here is derived from an EMBL/GenBank/DDBJ whole genome shotgun (WGS) entry which is preliminary data.</text>
</comment>
<dbReference type="NCBIfam" id="TIGR00196">
    <property type="entry name" value="yjeF_cterm"/>
    <property type="match status" value="1"/>
</dbReference>
<keyword evidence="2 6" id="KW-0067">ATP-binding</keyword>
<feature type="binding site" evidence="6">
    <location>
        <position position="119"/>
    </location>
    <ligand>
        <name>(6S)-NADPHX</name>
        <dbReference type="ChEBI" id="CHEBI:64076"/>
    </ligand>
</feature>
<keyword evidence="1 6" id="KW-0547">Nucleotide-binding</keyword>
<dbReference type="SUPFAM" id="SSF53613">
    <property type="entry name" value="Ribokinase-like"/>
    <property type="match status" value="1"/>
</dbReference>
<dbReference type="AlphaFoldDB" id="K9E740"/>